<proteinExistence type="predicted"/>
<dbReference type="AlphaFoldDB" id="A0A8H5HWH2"/>
<dbReference type="EMBL" id="JAACJN010000013">
    <property type="protein sequence ID" value="KAF5390837.1"/>
    <property type="molecule type" value="Genomic_DNA"/>
</dbReference>
<name>A0A8H5HWH2_9AGAR</name>
<accession>A0A8H5HWH2</accession>
<organism evidence="1 2">
    <name type="scientific">Collybiopsis confluens</name>
    <dbReference type="NCBI Taxonomy" id="2823264"/>
    <lineage>
        <taxon>Eukaryota</taxon>
        <taxon>Fungi</taxon>
        <taxon>Dikarya</taxon>
        <taxon>Basidiomycota</taxon>
        <taxon>Agaricomycotina</taxon>
        <taxon>Agaricomycetes</taxon>
        <taxon>Agaricomycetidae</taxon>
        <taxon>Agaricales</taxon>
        <taxon>Marasmiineae</taxon>
        <taxon>Omphalotaceae</taxon>
        <taxon>Collybiopsis</taxon>
    </lineage>
</organism>
<evidence type="ECO:0000313" key="1">
    <source>
        <dbReference type="EMBL" id="KAF5390837.1"/>
    </source>
</evidence>
<reference evidence="1 2" key="1">
    <citation type="journal article" date="2020" name="ISME J.">
        <title>Uncovering the hidden diversity of litter-decomposition mechanisms in mushroom-forming fungi.</title>
        <authorList>
            <person name="Floudas D."/>
            <person name="Bentzer J."/>
            <person name="Ahren D."/>
            <person name="Johansson T."/>
            <person name="Persson P."/>
            <person name="Tunlid A."/>
        </authorList>
    </citation>
    <scope>NUCLEOTIDE SEQUENCE [LARGE SCALE GENOMIC DNA]</scope>
    <source>
        <strain evidence="1 2">CBS 406.79</strain>
    </source>
</reference>
<gene>
    <name evidence="1" type="ORF">D9757_004473</name>
</gene>
<protein>
    <submittedName>
        <fullName evidence="1">Uncharacterized protein</fullName>
    </submittedName>
</protein>
<evidence type="ECO:0000313" key="2">
    <source>
        <dbReference type="Proteomes" id="UP000518752"/>
    </source>
</evidence>
<sequence>MLIAPFTTPTMYRVGGWIITQSSAQEWFEYHYEAAEIAKYMQMPHVHTNIMLFLRLRPRDKPLPFKPIQIDYFAHPKMTPDDVGGSVCFLMSRLNRTSKENWKKFEDLGMREEDMTLLTRCNEDGLKLEAGNWVTLADPWETEWPFYLRYPGRLCPQDPAIARMEEKREVKVKRTGFPARG</sequence>
<keyword evidence="2" id="KW-1185">Reference proteome</keyword>
<comment type="caution">
    <text evidence="1">The sequence shown here is derived from an EMBL/GenBank/DDBJ whole genome shotgun (WGS) entry which is preliminary data.</text>
</comment>
<dbReference type="Proteomes" id="UP000518752">
    <property type="component" value="Unassembled WGS sequence"/>
</dbReference>